<keyword evidence="1" id="KW-0812">Transmembrane</keyword>
<dbReference type="Pfam" id="PF03929">
    <property type="entry name" value="PepSY_TM"/>
    <property type="match status" value="1"/>
</dbReference>
<reference evidence="3" key="1">
    <citation type="submission" date="2016-10" db="EMBL/GenBank/DDBJ databases">
        <authorList>
            <person name="Varghese N."/>
            <person name="Submissions S."/>
        </authorList>
    </citation>
    <scope>NUCLEOTIDE SEQUENCE [LARGE SCALE GENOMIC DNA]</scope>
    <source>
        <strain evidence="3">ES.061</strain>
    </source>
</reference>
<evidence type="ECO:0000313" key="3">
    <source>
        <dbReference type="Proteomes" id="UP000199064"/>
    </source>
</evidence>
<proteinExistence type="predicted"/>
<evidence type="ECO:0000313" key="2">
    <source>
        <dbReference type="EMBL" id="SEC13225.1"/>
    </source>
</evidence>
<organism evidence="2 3">
    <name type="scientific">Nitratireductor aquibiodomus</name>
    <dbReference type="NCBI Taxonomy" id="204799"/>
    <lineage>
        <taxon>Bacteria</taxon>
        <taxon>Pseudomonadati</taxon>
        <taxon>Pseudomonadota</taxon>
        <taxon>Alphaproteobacteria</taxon>
        <taxon>Hyphomicrobiales</taxon>
        <taxon>Phyllobacteriaceae</taxon>
        <taxon>Nitratireductor</taxon>
    </lineage>
</organism>
<dbReference type="PANTHER" id="PTHR34219">
    <property type="entry name" value="IRON-REGULATED INNER MEMBRANE PROTEIN-RELATED"/>
    <property type="match status" value="1"/>
</dbReference>
<feature type="transmembrane region" description="Helical" evidence="1">
    <location>
        <begin position="161"/>
        <end position="181"/>
    </location>
</feature>
<gene>
    <name evidence="2" type="ORF">SAMN05216452_3882</name>
</gene>
<dbReference type="EMBL" id="FNSL01000002">
    <property type="protein sequence ID" value="SEC13225.1"/>
    <property type="molecule type" value="Genomic_DNA"/>
</dbReference>
<keyword evidence="1" id="KW-0472">Membrane</keyword>
<feature type="transmembrane region" description="Helical" evidence="1">
    <location>
        <begin position="212"/>
        <end position="232"/>
    </location>
</feature>
<feature type="transmembrane region" description="Helical" evidence="1">
    <location>
        <begin position="388"/>
        <end position="411"/>
    </location>
</feature>
<evidence type="ECO:0000256" key="1">
    <source>
        <dbReference type="SAM" id="Phobius"/>
    </source>
</evidence>
<feature type="transmembrane region" description="Helical" evidence="1">
    <location>
        <begin position="33"/>
        <end position="58"/>
    </location>
</feature>
<dbReference type="InterPro" id="IPR005625">
    <property type="entry name" value="PepSY-ass_TM"/>
</dbReference>
<keyword evidence="1" id="KW-1133">Transmembrane helix</keyword>
<dbReference type="AlphaFoldDB" id="A0A1H4Q0N9"/>
<feature type="transmembrane region" description="Helical" evidence="1">
    <location>
        <begin position="431"/>
        <end position="464"/>
    </location>
</feature>
<keyword evidence="3" id="KW-1185">Reference proteome</keyword>
<dbReference type="PANTHER" id="PTHR34219:SF1">
    <property type="entry name" value="PEPSY DOMAIN-CONTAINING PROTEIN"/>
    <property type="match status" value="1"/>
</dbReference>
<protein>
    <submittedName>
        <fullName evidence="2">Uncharacterized iron-regulated membrane protein</fullName>
    </submittedName>
</protein>
<name>A0A1H4Q0N9_9HYPH</name>
<accession>A0A1H4Q0N9</accession>
<sequence length="475" mass="51322">MSNTDTQALPGLPTHEATGKTLTRKLYLAAWRWHFYAGLYVAPFLAMLAITGLIMLWVSAIDGRDGEKIAVTPQGEQTSILAQASAAQTALHEGHVVEYIAPTAADRSAVFRVNSGGEAKMVAVDPYTSEVLQIWSRQAGWYDFASDIHGTLLIGDLGDRLIEIAAGFGIVLIVTGLYLWWPRDGQGLGKALRPDLGARGRSFWKSLHKTTGLYVAVLLVVFLLSGLSWAGVWGEKFVQAWSTFPAEKWDNVPLSDKTHASLNHGAIKDVPWALEQTPLPASGSDAGRAGLPAPGPFNLDEIVAFGRSLGYEGRFRVATPRGDTGVWTLAQDSMSNDSTDPASDRTVHIDQYTGNVLADVGFADYSPAGKAMAVGIAFHEGDMGLWNLVLNTVFCLSVIFLSVSGLVMWWMRRPSRALRLAAPPLPANLPLWKGAVAVMLLVSLLFPLVGITLLALLAFDVLVIQRVKPLARLLA</sequence>
<dbReference type="RefSeq" id="WP_090330077.1">
    <property type="nucleotide sequence ID" value="NZ_FNSL01000002.1"/>
</dbReference>
<dbReference type="Proteomes" id="UP000199064">
    <property type="component" value="Unassembled WGS sequence"/>
</dbReference>